<gene>
    <name evidence="1" type="ORF">H2509_04775</name>
</gene>
<dbReference type="Pfam" id="PF07103">
    <property type="entry name" value="DUF1365"/>
    <property type="match status" value="1"/>
</dbReference>
<reference evidence="1 2" key="1">
    <citation type="submission" date="2020-07" db="EMBL/GenBank/DDBJ databases">
        <title>Stappia sp., F7233, whole genome shotgun sequencing project.</title>
        <authorList>
            <person name="Jiang S."/>
            <person name="Liu Z.W."/>
            <person name="Du Z.J."/>
        </authorList>
    </citation>
    <scope>NUCLEOTIDE SEQUENCE [LARGE SCALE GENOMIC DNA]</scope>
    <source>
        <strain evidence="1 2">F7233</strain>
    </source>
</reference>
<dbReference type="EMBL" id="JACFXV010000043">
    <property type="protein sequence ID" value="MBA5776439.1"/>
    <property type="molecule type" value="Genomic_DNA"/>
</dbReference>
<dbReference type="Proteomes" id="UP000541109">
    <property type="component" value="Unassembled WGS sequence"/>
</dbReference>
<comment type="caution">
    <text evidence="1">The sequence shown here is derived from an EMBL/GenBank/DDBJ whole genome shotgun (WGS) entry which is preliminary data.</text>
</comment>
<organism evidence="1 2">
    <name type="scientific">Stappia albiluteola</name>
    <dbReference type="NCBI Taxonomy" id="2758565"/>
    <lineage>
        <taxon>Bacteria</taxon>
        <taxon>Pseudomonadati</taxon>
        <taxon>Pseudomonadota</taxon>
        <taxon>Alphaproteobacteria</taxon>
        <taxon>Hyphomicrobiales</taxon>
        <taxon>Stappiaceae</taxon>
        <taxon>Stappia</taxon>
    </lineage>
</organism>
<evidence type="ECO:0000313" key="1">
    <source>
        <dbReference type="EMBL" id="MBA5776439.1"/>
    </source>
</evidence>
<dbReference type="InterPro" id="IPR010775">
    <property type="entry name" value="DUF1365"/>
</dbReference>
<name>A0A839ACQ0_9HYPH</name>
<accession>A0A839ACQ0</accession>
<dbReference type="PANTHER" id="PTHR33973">
    <property type="entry name" value="OS07G0153300 PROTEIN"/>
    <property type="match status" value="1"/>
</dbReference>
<evidence type="ECO:0000313" key="2">
    <source>
        <dbReference type="Proteomes" id="UP000541109"/>
    </source>
</evidence>
<dbReference type="AlphaFoldDB" id="A0A839ACQ0"/>
<keyword evidence="2" id="KW-1185">Reference proteome</keyword>
<dbReference type="RefSeq" id="WP_182162844.1">
    <property type="nucleotide sequence ID" value="NZ_JACFXV010000043.1"/>
</dbReference>
<protein>
    <submittedName>
        <fullName evidence="1">DUF1365 domain-containing protein</fullName>
    </submittedName>
</protein>
<proteinExistence type="predicted"/>
<sequence length="278" mass="31472">MNRRLPTTMAANGPPPEEAATLYRGSVMHARLRPFAHRFSYRVFSLLIDLDRLPKTGRLSRMFSVNRFNLVSFHEADHGLRDGRPLRLHVDRLLAAHGVREKVERVLLLCYPRVLGFVFNPLAVYYAYGCDGRLIALIYEVRNTFGDIHTYVEPLRQGQQGPEGIRQARDKAFFVSPFIAMDQRYRFSMLPPGKAVRIRILQGDAGGPLLSATFSGEKMKLTSKALLHLCVTIPLLSLKIVAAIHFEALKIWLKGAPFHSPAERHGYRSSARREGARP</sequence>
<dbReference type="PANTHER" id="PTHR33973:SF4">
    <property type="entry name" value="OS07G0153300 PROTEIN"/>
    <property type="match status" value="1"/>
</dbReference>